<dbReference type="InterPro" id="IPR036890">
    <property type="entry name" value="HATPase_C_sf"/>
</dbReference>
<evidence type="ECO:0000256" key="7">
    <source>
        <dbReference type="PROSITE-ProRule" id="PRU00244"/>
    </source>
</evidence>
<accession>A0A1L8CPD6</accession>
<dbReference type="SMART" id="SM00448">
    <property type="entry name" value="REC"/>
    <property type="match status" value="1"/>
</dbReference>
<dbReference type="Pfam" id="PF13426">
    <property type="entry name" value="PAS_9"/>
    <property type="match status" value="1"/>
</dbReference>
<dbReference type="InterPro" id="IPR003018">
    <property type="entry name" value="GAF"/>
</dbReference>
<dbReference type="Pfam" id="PF02518">
    <property type="entry name" value="HATPase_c"/>
    <property type="match status" value="1"/>
</dbReference>
<dbReference type="Gene3D" id="1.10.287.130">
    <property type="match status" value="1"/>
</dbReference>
<dbReference type="SMART" id="SM00086">
    <property type="entry name" value="PAC"/>
    <property type="match status" value="1"/>
</dbReference>
<dbReference type="PROSITE" id="PS50113">
    <property type="entry name" value="PAC"/>
    <property type="match status" value="1"/>
</dbReference>
<dbReference type="GO" id="GO:0016020">
    <property type="term" value="C:membrane"/>
    <property type="evidence" value="ECO:0007669"/>
    <property type="project" value="UniProtKB-UniRule"/>
</dbReference>
<evidence type="ECO:0000313" key="14">
    <source>
        <dbReference type="Proteomes" id="UP000231632"/>
    </source>
</evidence>
<organism evidence="13 14">
    <name type="scientific">Mariprofundus micogutta</name>
    <dbReference type="NCBI Taxonomy" id="1921010"/>
    <lineage>
        <taxon>Bacteria</taxon>
        <taxon>Pseudomonadati</taxon>
        <taxon>Pseudomonadota</taxon>
        <taxon>Candidatius Mariprofundia</taxon>
        <taxon>Mariprofundales</taxon>
        <taxon>Mariprofundaceae</taxon>
        <taxon>Mariprofundus</taxon>
    </lineage>
</organism>
<evidence type="ECO:0000259" key="12">
    <source>
        <dbReference type="PROSITE" id="PS50924"/>
    </source>
</evidence>
<keyword evidence="7" id="KW-1133">Transmembrane helix</keyword>
<feature type="transmembrane region" description="Helical" evidence="7">
    <location>
        <begin position="177"/>
        <end position="200"/>
    </location>
</feature>
<dbReference type="OrthoDB" id="9772100at2"/>
<reference evidence="13 14" key="1">
    <citation type="journal article" date="2017" name="Arch. Microbiol.">
        <title>Mariprofundus micogutta sp. nov., a novel iron-oxidizing zetaproteobacterium isolated from a deep-sea hydrothermal field at the Bayonnaise knoll of the Izu-Ogasawara arc, and a description of Mariprofundales ord. nov. and Zetaproteobacteria classis nov.</title>
        <authorList>
            <person name="Makita H."/>
            <person name="Tanaka E."/>
            <person name="Mitsunobu S."/>
            <person name="Miyazaki M."/>
            <person name="Nunoura T."/>
            <person name="Uematsu K."/>
            <person name="Takaki Y."/>
            <person name="Nishi S."/>
            <person name="Shimamura S."/>
            <person name="Takai K."/>
        </authorList>
    </citation>
    <scope>NUCLEOTIDE SEQUENCE [LARGE SCALE GENOMIC DNA]</scope>
    <source>
        <strain evidence="13 14">ET2</strain>
    </source>
</reference>
<dbReference type="InterPro" id="IPR001610">
    <property type="entry name" value="PAC"/>
</dbReference>
<feature type="domain" description="MHYT" evidence="12">
    <location>
        <begin position="7"/>
        <end position="205"/>
    </location>
</feature>
<feature type="domain" description="Response regulatory" evidence="9">
    <location>
        <begin position="809"/>
        <end position="923"/>
    </location>
</feature>
<dbReference type="InterPro" id="IPR029016">
    <property type="entry name" value="GAF-like_dom_sf"/>
</dbReference>
<comment type="catalytic activity">
    <reaction evidence="1">
        <text>ATP + protein L-histidine = ADP + protein N-phospho-L-histidine.</text>
        <dbReference type="EC" id="2.7.13.3"/>
    </reaction>
</comment>
<keyword evidence="5" id="KW-0418">Kinase</keyword>
<feature type="transmembrane region" description="Helical" evidence="7">
    <location>
        <begin position="112"/>
        <end position="134"/>
    </location>
</feature>
<feature type="transmembrane region" description="Helical" evidence="7">
    <location>
        <begin position="146"/>
        <end position="165"/>
    </location>
</feature>
<gene>
    <name evidence="13" type="ORF">MMIC_P1759</name>
</gene>
<feature type="transmembrane region" description="Helical" evidence="7">
    <location>
        <begin position="220"/>
        <end position="243"/>
    </location>
</feature>
<dbReference type="PANTHER" id="PTHR43065">
    <property type="entry name" value="SENSOR HISTIDINE KINASE"/>
    <property type="match status" value="1"/>
</dbReference>
<dbReference type="PROSITE" id="PS50110">
    <property type="entry name" value="RESPONSE_REGULATORY"/>
    <property type="match status" value="1"/>
</dbReference>
<dbReference type="Pfam" id="PF13185">
    <property type="entry name" value="GAF_2"/>
    <property type="match status" value="1"/>
</dbReference>
<evidence type="ECO:0000259" key="11">
    <source>
        <dbReference type="PROSITE" id="PS50113"/>
    </source>
</evidence>
<proteinExistence type="predicted"/>
<comment type="caution">
    <text evidence="13">The sequence shown here is derived from an EMBL/GenBank/DDBJ whole genome shotgun (WGS) entry which is preliminary data.</text>
</comment>
<dbReference type="CDD" id="cd00156">
    <property type="entry name" value="REC"/>
    <property type="match status" value="1"/>
</dbReference>
<dbReference type="EC" id="2.7.13.3" evidence="2"/>
<evidence type="ECO:0000259" key="10">
    <source>
        <dbReference type="PROSITE" id="PS50112"/>
    </source>
</evidence>
<evidence type="ECO:0000259" key="8">
    <source>
        <dbReference type="PROSITE" id="PS50109"/>
    </source>
</evidence>
<dbReference type="SUPFAM" id="SSF55874">
    <property type="entry name" value="ATPase domain of HSP90 chaperone/DNA topoisomerase II/histidine kinase"/>
    <property type="match status" value="1"/>
</dbReference>
<dbReference type="InterPro" id="IPR011006">
    <property type="entry name" value="CheY-like_superfamily"/>
</dbReference>
<keyword evidence="3 6" id="KW-0597">Phosphoprotein</keyword>
<dbReference type="Gene3D" id="3.30.565.10">
    <property type="entry name" value="Histidine kinase-like ATPase, C-terminal domain"/>
    <property type="match status" value="1"/>
</dbReference>
<dbReference type="Pfam" id="PF00072">
    <property type="entry name" value="Response_reg"/>
    <property type="match status" value="1"/>
</dbReference>
<dbReference type="Gene3D" id="3.30.450.20">
    <property type="entry name" value="PAS domain"/>
    <property type="match status" value="1"/>
</dbReference>
<dbReference type="Gene3D" id="3.30.450.40">
    <property type="match status" value="1"/>
</dbReference>
<sequence length="924" mass="101519">MILAETYHITLVVVSILTAIGSSFVALSTVPRIHSAISSKHSFAWIAIFGLSLGAGIWAMHFIAILALQLPIPVHFDITLTIFSLLLAVGVTAVAISPLRSGGSLHLFSPKTLFIGIMMGLGIAGMHYSGMAAMRLNATMQHHSHIILLAVVIAIVASTAALLIANQLRDTRIFNQLGVKTMAAIVMGFAVSAMHYTAMYGMDFIASDTLIHFESVIDPLILAIFIIIIAFLIQGGIIIGALFDEAYAMSEETASEMKRRADISKALSDILSVAMHKQSLESMMERVLDIILSVEWLALEKKGSIFISDSRTNTLSMLTQQHLHPELLKQCKKIPFGHCLCGKAAETRNLIYKNCIDHEHVIRVDGMTEHGHYCIPVMSQGEVLAVINLYLSPDHQQSAEEISFLSTVADAVAPMILNHRLEAKSLKISSAIDQAGEAVLISNYNGLIEYVNKAFTEITGYSMQEALGQKPSILKSGNQDQLFYKQMWDTIKSGEVWQGEVIERRKDGSFYPAMLTISPIRDSEDKITHFVGIHEDLSEHKSLEAQYRQAQKMEALGTLVGGIAHDFNNMLAGMIGNLYIIKGKVKENPDILEKVERVEKVGFQAADMIKQMLVFARNDDVERHKLSLSSFIKEAFNLHQIVIPENIQLNRNISGSNLFVLGNPAMLQQLLLNLVGNAADALAGVENPTINFSLNELRGSEELCLKHAKAKAHSNYAYIHISDNGAGIEAEHIEHIFDPFFTTKEVGKGTGLGLAMTATIISSHNGFVEVESEPGRGTDFHIYIPLCNHEEQKPLAADSAMIADSKGETLLIVDDDETLRDTTAETLQLLGYRTLVASNGRDAVEIFQATAVDAVILDVVMPVMGGPDTAREMLNLNPHTNIIFATGYDRENALKDAKDLENTPVLSKPFEINELHRTIRLLLD</sequence>
<evidence type="ECO:0000256" key="6">
    <source>
        <dbReference type="PROSITE-ProRule" id="PRU00169"/>
    </source>
</evidence>
<dbReference type="CDD" id="cd00130">
    <property type="entry name" value="PAS"/>
    <property type="match status" value="1"/>
</dbReference>
<keyword evidence="4" id="KW-0808">Transferase</keyword>
<evidence type="ECO:0000256" key="5">
    <source>
        <dbReference type="ARBA" id="ARBA00022777"/>
    </source>
</evidence>
<keyword evidence="14" id="KW-1185">Reference proteome</keyword>
<feature type="transmembrane region" description="Helical" evidence="7">
    <location>
        <begin position="42"/>
        <end position="68"/>
    </location>
</feature>
<dbReference type="SMART" id="SM00091">
    <property type="entry name" value="PAS"/>
    <property type="match status" value="1"/>
</dbReference>
<dbReference type="EMBL" id="BDFD01000015">
    <property type="protein sequence ID" value="GAV20785.1"/>
    <property type="molecule type" value="Genomic_DNA"/>
</dbReference>
<dbReference type="SUPFAM" id="SSF52172">
    <property type="entry name" value="CheY-like"/>
    <property type="match status" value="1"/>
</dbReference>
<dbReference type="PROSITE" id="PS50112">
    <property type="entry name" value="PAS"/>
    <property type="match status" value="1"/>
</dbReference>
<feature type="domain" description="PAC" evidence="11">
    <location>
        <begin position="497"/>
        <end position="549"/>
    </location>
</feature>
<keyword evidence="7" id="KW-0472">Membrane</keyword>
<dbReference type="InterPro" id="IPR035965">
    <property type="entry name" value="PAS-like_dom_sf"/>
</dbReference>
<feature type="transmembrane region" description="Helical" evidence="7">
    <location>
        <begin position="6"/>
        <end position="30"/>
    </location>
</feature>
<evidence type="ECO:0000256" key="4">
    <source>
        <dbReference type="ARBA" id="ARBA00022679"/>
    </source>
</evidence>
<dbReference type="InterPro" id="IPR036097">
    <property type="entry name" value="HisK_dim/P_sf"/>
</dbReference>
<feature type="domain" description="PAS" evidence="10">
    <location>
        <begin position="424"/>
        <end position="469"/>
    </location>
</feature>
<dbReference type="PANTHER" id="PTHR43065:SF42">
    <property type="entry name" value="TWO-COMPONENT SENSOR PPRA"/>
    <property type="match status" value="1"/>
</dbReference>
<dbReference type="InterPro" id="IPR003594">
    <property type="entry name" value="HATPase_dom"/>
</dbReference>
<evidence type="ECO:0000313" key="13">
    <source>
        <dbReference type="EMBL" id="GAV20785.1"/>
    </source>
</evidence>
<dbReference type="PROSITE" id="PS50924">
    <property type="entry name" value="MHYT"/>
    <property type="match status" value="1"/>
</dbReference>
<feature type="transmembrane region" description="Helical" evidence="7">
    <location>
        <begin position="80"/>
        <end position="100"/>
    </location>
</feature>
<dbReference type="SUPFAM" id="SSF55781">
    <property type="entry name" value="GAF domain-like"/>
    <property type="match status" value="1"/>
</dbReference>
<dbReference type="InterPro" id="IPR004358">
    <property type="entry name" value="Sig_transdc_His_kin-like_C"/>
</dbReference>
<dbReference type="Pfam" id="PF03707">
    <property type="entry name" value="MHYT"/>
    <property type="match status" value="2"/>
</dbReference>
<name>A0A1L8CPD6_9PROT</name>
<dbReference type="Gene3D" id="3.40.50.2300">
    <property type="match status" value="1"/>
</dbReference>
<dbReference type="InterPro" id="IPR000700">
    <property type="entry name" value="PAS-assoc_C"/>
</dbReference>
<protein>
    <recommendedName>
        <fullName evidence="2">histidine kinase</fullName>
        <ecNumber evidence="2">2.7.13.3</ecNumber>
    </recommendedName>
</protein>
<feature type="modified residue" description="4-aspartylphosphate" evidence="6">
    <location>
        <position position="858"/>
    </location>
</feature>
<dbReference type="GO" id="GO:0000155">
    <property type="term" value="F:phosphorelay sensor kinase activity"/>
    <property type="evidence" value="ECO:0007669"/>
    <property type="project" value="InterPro"/>
</dbReference>
<dbReference type="CDD" id="cd00082">
    <property type="entry name" value="HisKA"/>
    <property type="match status" value="1"/>
</dbReference>
<dbReference type="SMART" id="SM00387">
    <property type="entry name" value="HATPase_c"/>
    <property type="match status" value="1"/>
</dbReference>
<dbReference type="InterPro" id="IPR003661">
    <property type="entry name" value="HisK_dim/P_dom"/>
</dbReference>
<dbReference type="SUPFAM" id="SSF55785">
    <property type="entry name" value="PYP-like sensor domain (PAS domain)"/>
    <property type="match status" value="1"/>
</dbReference>
<dbReference type="PROSITE" id="PS50109">
    <property type="entry name" value="HIS_KIN"/>
    <property type="match status" value="1"/>
</dbReference>
<dbReference type="InterPro" id="IPR001789">
    <property type="entry name" value="Sig_transdc_resp-reg_receiver"/>
</dbReference>
<dbReference type="SUPFAM" id="SSF47384">
    <property type="entry name" value="Homodimeric domain of signal transducing histidine kinase"/>
    <property type="match status" value="1"/>
</dbReference>
<evidence type="ECO:0000259" key="9">
    <source>
        <dbReference type="PROSITE" id="PS50110"/>
    </source>
</evidence>
<dbReference type="InterPro" id="IPR000014">
    <property type="entry name" value="PAS"/>
</dbReference>
<keyword evidence="7" id="KW-0812">Transmembrane</keyword>
<feature type="domain" description="Histidine kinase" evidence="8">
    <location>
        <begin position="562"/>
        <end position="788"/>
    </location>
</feature>
<evidence type="ECO:0000256" key="2">
    <source>
        <dbReference type="ARBA" id="ARBA00012438"/>
    </source>
</evidence>
<evidence type="ECO:0000256" key="3">
    <source>
        <dbReference type="ARBA" id="ARBA00022553"/>
    </source>
</evidence>
<dbReference type="InterPro" id="IPR005330">
    <property type="entry name" value="MHYT_dom"/>
</dbReference>
<dbReference type="AlphaFoldDB" id="A0A1L8CPD6"/>
<dbReference type="Proteomes" id="UP000231632">
    <property type="component" value="Unassembled WGS sequence"/>
</dbReference>
<dbReference type="STRING" id="1921010.MMIC_P1759"/>
<dbReference type="InterPro" id="IPR005467">
    <property type="entry name" value="His_kinase_dom"/>
</dbReference>
<evidence type="ECO:0000256" key="1">
    <source>
        <dbReference type="ARBA" id="ARBA00000085"/>
    </source>
</evidence>
<dbReference type="RefSeq" id="WP_072660088.1">
    <property type="nucleotide sequence ID" value="NZ_BDFD01000015.1"/>
</dbReference>
<dbReference type="PRINTS" id="PR00344">
    <property type="entry name" value="BCTRLSENSOR"/>
</dbReference>
<dbReference type="NCBIfam" id="TIGR00229">
    <property type="entry name" value="sensory_box"/>
    <property type="match status" value="1"/>
</dbReference>